<dbReference type="EMBL" id="VSSQ01065487">
    <property type="protein sequence ID" value="MPN18204.1"/>
    <property type="molecule type" value="Genomic_DNA"/>
</dbReference>
<comment type="caution">
    <text evidence="1">The sequence shown here is derived from an EMBL/GenBank/DDBJ whole genome shotgun (WGS) entry which is preliminary data.</text>
</comment>
<reference evidence="1" key="1">
    <citation type="submission" date="2019-08" db="EMBL/GenBank/DDBJ databases">
        <authorList>
            <person name="Kucharzyk K."/>
            <person name="Murdoch R.W."/>
            <person name="Higgins S."/>
            <person name="Loffler F."/>
        </authorList>
    </citation>
    <scope>NUCLEOTIDE SEQUENCE</scope>
</reference>
<organism evidence="1">
    <name type="scientific">bioreactor metagenome</name>
    <dbReference type="NCBI Taxonomy" id="1076179"/>
    <lineage>
        <taxon>unclassified sequences</taxon>
        <taxon>metagenomes</taxon>
        <taxon>ecological metagenomes</taxon>
    </lineage>
</organism>
<protein>
    <submittedName>
        <fullName evidence="1">Uncharacterized protein</fullName>
    </submittedName>
</protein>
<evidence type="ECO:0000313" key="1">
    <source>
        <dbReference type="EMBL" id="MPN18204.1"/>
    </source>
</evidence>
<accession>A0A645G237</accession>
<gene>
    <name evidence="1" type="ORF">SDC9_165563</name>
</gene>
<name>A0A645G237_9ZZZZ</name>
<dbReference type="AlphaFoldDB" id="A0A645G237"/>
<sequence>MVKGPLSPPGTRVIFDLYAPERSVIKGSVPATTTLRTFVKTKPSVLVTEYDTSYIPGSEVFTFDTTLTSEVTSSPLKKEEYPGST</sequence>
<proteinExistence type="predicted"/>